<dbReference type="eggNOG" id="COG0860">
    <property type="taxonomic scope" value="Bacteria"/>
</dbReference>
<feature type="domain" description="MurNAc-LAA" evidence="2">
    <location>
        <begin position="492"/>
        <end position="602"/>
    </location>
</feature>
<keyword evidence="1" id="KW-0378">Hydrolase</keyword>
<dbReference type="InterPro" id="IPR002508">
    <property type="entry name" value="MurNAc-LAA_cat"/>
</dbReference>
<dbReference type="GO" id="GO:0009253">
    <property type="term" value="P:peptidoglycan catabolic process"/>
    <property type="evidence" value="ECO:0007669"/>
    <property type="project" value="InterPro"/>
</dbReference>
<evidence type="ECO:0000256" key="1">
    <source>
        <dbReference type="ARBA" id="ARBA00022801"/>
    </source>
</evidence>
<sequence>MGLRIAGGGKGMEQLWHSWQFRAVVSCLWAPTAAWVIAQPATARDLQLWRLNPATNQLEIRTERPVQPRAELVYNPTRLVIDLPGVVLGSPQMSQNYSGAIRQVRVAQFDPQTTRIVVEYAAGFTIDPQQVRFRGVTANNWLVQLPPPQQQTVSLPTLAPASSSSTPAITPTEPLQIRSWRADGTGFLVFADRPLSEESYTIRRPRRDRIEILLSNSELIRNFSPRRLELRRFGRDPIRAEIRAQSNRQVQITLDIDAQDADWQVIPRNDGFVIVPSTTGMTPPPPPRPSVIPAARAQTPITTIQRVDLGGRELLIQGDRTVFYSVGWEGNRYRIRLRQAQLDSNLRKPRVVTGSPLSNIEFRQEDHQTVSILLTPAPNFRILGPRPLSGESFVVQIQGVNDSPPSVPTPIDIPPTATTQPPPQAVPRGRFVVVVDPGHGASDPGAIGIGGIREKDIVLDISLQVSQFLQQQGVQVIMTRTTDIDLDLAPRVAIAERARANAFVSIHANAISLARPDVNGLETYFAPGRSSRLATAIHKSILSSLNIRDRGVRSARFYVIRNTSMDSALVETGFVTGAEDAANFQNPAWRTQMARAIAQGILNFLNGK</sequence>
<dbReference type="PATRIC" id="fig|197221.4.peg.263"/>
<dbReference type="PANTHER" id="PTHR30404:SF0">
    <property type="entry name" value="N-ACETYLMURAMOYL-L-ALANINE AMIDASE AMIC"/>
    <property type="match status" value="1"/>
</dbReference>
<dbReference type="GO" id="GO:0030288">
    <property type="term" value="C:outer membrane-bounded periplasmic space"/>
    <property type="evidence" value="ECO:0007669"/>
    <property type="project" value="TreeGrafter"/>
</dbReference>
<dbReference type="Gene3D" id="3.40.630.40">
    <property type="entry name" value="Zn-dependent exopeptidases"/>
    <property type="match status" value="1"/>
</dbReference>
<dbReference type="Proteomes" id="UP000000440">
    <property type="component" value="Chromosome"/>
</dbReference>
<protein>
    <submittedName>
        <fullName evidence="3">N-acetylmuramoyl-L-alanine amidase</fullName>
    </submittedName>
</protein>
<dbReference type="SMART" id="SM00646">
    <property type="entry name" value="Ami_3"/>
    <property type="match status" value="1"/>
</dbReference>
<dbReference type="STRING" id="197221.gene:10746833"/>
<dbReference type="Pfam" id="PF11741">
    <property type="entry name" value="AMIN"/>
    <property type="match status" value="1"/>
</dbReference>
<dbReference type="CDD" id="cd02696">
    <property type="entry name" value="MurNAc-LAA"/>
    <property type="match status" value="1"/>
</dbReference>
<dbReference type="InterPro" id="IPR021731">
    <property type="entry name" value="AMIN_dom"/>
</dbReference>
<dbReference type="InterPro" id="IPR050695">
    <property type="entry name" value="N-acetylmuramoyl_amidase_3"/>
</dbReference>
<keyword evidence="4" id="KW-1185">Reference proteome</keyword>
<dbReference type="PANTHER" id="PTHR30404">
    <property type="entry name" value="N-ACETYLMURAMOYL-L-ALANINE AMIDASE"/>
    <property type="match status" value="1"/>
</dbReference>
<dbReference type="KEGG" id="tel:tll0251"/>
<reference evidence="3 4" key="1">
    <citation type="journal article" date="2002" name="DNA Res.">
        <title>Complete genome structure of the thermophilic cyanobacterium Thermosynechococcus elongatus BP-1.</title>
        <authorList>
            <person name="Nakamura Y."/>
            <person name="Kaneko T."/>
            <person name="Sato S."/>
            <person name="Ikeuchi M."/>
            <person name="Katoh H."/>
            <person name="Sasamoto S."/>
            <person name="Watanabe A."/>
            <person name="Iriguchi M."/>
            <person name="Kawashima K."/>
            <person name="Kimura T."/>
            <person name="Kishida Y."/>
            <person name="Kiyokawa C."/>
            <person name="Kohara M."/>
            <person name="Matsumoto M."/>
            <person name="Matsuno A."/>
            <person name="Nakazaki N."/>
            <person name="Shimpo S."/>
            <person name="Sugimoto M."/>
            <person name="Takeuchi C."/>
            <person name="Yamada M."/>
            <person name="Tabata S."/>
        </authorList>
    </citation>
    <scope>NUCLEOTIDE SEQUENCE [LARGE SCALE GENOMIC DNA]</scope>
    <source>
        <strain evidence="4">IAM M-273 / NIES-2133 / BP-1</strain>
    </source>
</reference>
<accession>Q8DM72</accession>
<gene>
    <name evidence="3" type="ordered locus">tll0251</name>
</gene>
<name>Q8DM72_THEVB</name>
<dbReference type="GO" id="GO:0008745">
    <property type="term" value="F:N-acetylmuramoyl-L-alanine amidase activity"/>
    <property type="evidence" value="ECO:0007669"/>
    <property type="project" value="InterPro"/>
</dbReference>
<dbReference type="EMBL" id="BA000039">
    <property type="protein sequence ID" value="BAC07804.1"/>
    <property type="molecule type" value="Genomic_DNA"/>
</dbReference>
<dbReference type="Pfam" id="PF01520">
    <property type="entry name" value="Amidase_3"/>
    <property type="match status" value="1"/>
</dbReference>
<evidence type="ECO:0000313" key="4">
    <source>
        <dbReference type="Proteomes" id="UP000000440"/>
    </source>
</evidence>
<dbReference type="EnsemblBacteria" id="BAC07804">
    <property type="protein sequence ID" value="BAC07804"/>
    <property type="gene ID" value="BAC07804"/>
</dbReference>
<dbReference type="AlphaFoldDB" id="Q8DM72"/>
<dbReference type="SUPFAM" id="SSF53187">
    <property type="entry name" value="Zn-dependent exopeptidases"/>
    <property type="match status" value="1"/>
</dbReference>
<evidence type="ECO:0000259" key="2">
    <source>
        <dbReference type="SMART" id="SM00646"/>
    </source>
</evidence>
<dbReference type="Gene3D" id="2.60.40.3500">
    <property type="match status" value="1"/>
</dbReference>
<proteinExistence type="predicted"/>
<evidence type="ECO:0000313" key="3">
    <source>
        <dbReference type="EMBL" id="BAC07804.1"/>
    </source>
</evidence>
<organism evidence="3 4">
    <name type="scientific">Thermosynechococcus vestitus (strain NIES-2133 / IAM M-273 / BP-1)</name>
    <dbReference type="NCBI Taxonomy" id="197221"/>
    <lineage>
        <taxon>Bacteria</taxon>
        <taxon>Bacillati</taxon>
        <taxon>Cyanobacteriota</taxon>
        <taxon>Cyanophyceae</taxon>
        <taxon>Acaryochloridales</taxon>
        <taxon>Thermosynechococcaceae</taxon>
        <taxon>Thermosynechococcus</taxon>
    </lineage>
</organism>